<evidence type="ECO:0000256" key="1">
    <source>
        <dbReference type="SAM" id="MobiDB-lite"/>
    </source>
</evidence>
<feature type="region of interest" description="Disordered" evidence="1">
    <location>
        <begin position="442"/>
        <end position="664"/>
    </location>
</feature>
<feature type="compositionally biased region" description="Basic and acidic residues" evidence="1">
    <location>
        <begin position="561"/>
        <end position="572"/>
    </location>
</feature>
<dbReference type="OrthoDB" id="5339076at2759"/>
<feature type="compositionally biased region" description="Basic and acidic residues" evidence="1">
    <location>
        <begin position="465"/>
        <end position="478"/>
    </location>
</feature>
<proteinExistence type="predicted"/>
<feature type="region of interest" description="Disordered" evidence="1">
    <location>
        <begin position="722"/>
        <end position="741"/>
    </location>
</feature>
<protein>
    <submittedName>
        <fullName evidence="2">Uncharacterized protein</fullName>
    </submittedName>
</protein>
<gene>
    <name evidence="2" type="ORF">AJ80_01844</name>
</gene>
<sequence>MDTTVFDDTMEVGSDAGLSRQQNIDDIEIDLDLIGQDQVPDQDVDVDVDDASVTVSDRPGIDEELHQHSRDADMLDGEYQEGEEITLDYVEHQEHIESYETDGLYNRDTYEAEMEDDYEEDIDAPIPGAEVEEEEKEEGEVVESPESGNVAANEKDELQVTELSNETEQIEPVASVPSSVTEQQEPVPDEPLPQEEASHPGEAEREEAGPIETSAWTIDKPANVVEISAIDAGPSTLAAENPLDEGFVGEGQNTEAQEYEDQGDKEAHVRSSPTSGGDVEHVEPDVYEEEEYYEDEEYYDEEAEGPIPLHPIKVLYQDSEISLFPPQAGDQSETFFLENEAIAHHSVYELILACRAVLGEHITSDEEISVDIEPLDLHLLEDTIHSAPITLSQIVEVYLELCHNDGVEEPEPLYLTLSTRRKFLSAFDGLVTAAKAGKGLSEVAQPWEDQTADQTEADGEPVWEPEARELDTESETKQELSQPLEDNVLTTETVYPEEPRPSSQRQSSPSVQPEIPKTEDYVEVSASTDEHAIQNISTPGGDDVGYAHEAVADEMSLAQAHEQRANNIEEPRGASPPVVEHPGEHTTHISHDAPSIETAHRAPDVKSPASSRAASEGAIKPIPQQQDYTQVHEDEDETSHDERALAISGIEGDTHRSVAESAAQGTINTANADLQQGTDYEHIDGDIPEFDVYADDITYNGEQAHNSDRFSVEIDVRTYDFTGDNKVVGPDGEDGTFDRSAAVEDVEAVEEVDEPADISPKHSYTARTPSVHDHSPPADAPGTPEPADSLLDIDEDLFKSPSLSTRDLQFPTSLLPEQQGLMFTPMPEELDIVDVTNDVYKSEPTISHEMEVPNVPIVLPPSTHNSPKPPKRSLVDADINTLDTAAPEIKRQRSE</sequence>
<accession>A0A2B7YZE9</accession>
<dbReference type="Pfam" id="PF10336">
    <property type="entry name" value="DUF2420"/>
    <property type="match status" value="1"/>
</dbReference>
<feature type="region of interest" description="Disordered" evidence="1">
    <location>
        <begin position="255"/>
        <end position="280"/>
    </location>
</feature>
<keyword evidence="3" id="KW-1185">Reference proteome</keyword>
<dbReference type="STRING" id="1447883.A0A2B7YZE9"/>
<feature type="compositionally biased region" description="Low complexity" evidence="1">
    <location>
        <begin position="501"/>
        <end position="514"/>
    </location>
</feature>
<feature type="compositionally biased region" description="Acidic residues" evidence="1">
    <location>
        <begin position="130"/>
        <end position="143"/>
    </location>
</feature>
<comment type="caution">
    <text evidence="2">The sequence shown here is derived from an EMBL/GenBank/DDBJ whole genome shotgun (WGS) entry which is preliminary data.</text>
</comment>
<evidence type="ECO:0000313" key="2">
    <source>
        <dbReference type="EMBL" id="PGH26530.1"/>
    </source>
</evidence>
<feature type="region of interest" description="Disordered" evidence="1">
    <location>
        <begin position="854"/>
        <end position="895"/>
    </location>
</feature>
<dbReference type="InterPro" id="IPR018822">
    <property type="entry name" value="UPF0646"/>
</dbReference>
<evidence type="ECO:0000313" key="3">
    <source>
        <dbReference type="Proteomes" id="UP000224634"/>
    </source>
</evidence>
<feature type="compositionally biased region" description="Basic and acidic residues" evidence="1">
    <location>
        <begin position="196"/>
        <end position="208"/>
    </location>
</feature>
<name>A0A2B7YZE9_POLH7</name>
<feature type="region of interest" description="Disordered" evidence="1">
    <location>
        <begin position="125"/>
        <end position="217"/>
    </location>
</feature>
<reference evidence="2 3" key="1">
    <citation type="submission" date="2017-10" db="EMBL/GenBank/DDBJ databases">
        <title>Comparative genomics in systemic dimorphic fungi from Ajellomycetaceae.</title>
        <authorList>
            <person name="Munoz J.F."/>
            <person name="Mcewen J.G."/>
            <person name="Clay O.K."/>
            <person name="Cuomo C.A."/>
        </authorList>
    </citation>
    <scope>NUCLEOTIDE SEQUENCE [LARGE SCALE GENOMIC DNA]</scope>
    <source>
        <strain evidence="2 3">UAMH7299</strain>
    </source>
</reference>
<dbReference type="AlphaFoldDB" id="A0A2B7YZE9"/>
<dbReference type="EMBL" id="PDNA01000016">
    <property type="protein sequence ID" value="PGH26530.1"/>
    <property type="molecule type" value="Genomic_DNA"/>
</dbReference>
<organism evidence="2 3">
    <name type="scientific">Polytolypa hystricis (strain UAMH7299)</name>
    <dbReference type="NCBI Taxonomy" id="1447883"/>
    <lineage>
        <taxon>Eukaryota</taxon>
        <taxon>Fungi</taxon>
        <taxon>Dikarya</taxon>
        <taxon>Ascomycota</taxon>
        <taxon>Pezizomycotina</taxon>
        <taxon>Eurotiomycetes</taxon>
        <taxon>Eurotiomycetidae</taxon>
        <taxon>Onygenales</taxon>
        <taxon>Onygenales incertae sedis</taxon>
        <taxon>Polytolypa</taxon>
    </lineage>
</organism>
<dbReference type="Proteomes" id="UP000224634">
    <property type="component" value="Unassembled WGS sequence"/>
</dbReference>
<feature type="compositionally biased region" description="Basic and acidic residues" evidence="1">
    <location>
        <begin position="581"/>
        <end position="591"/>
    </location>
</feature>
<feature type="region of interest" description="Disordered" evidence="1">
    <location>
        <begin position="746"/>
        <end position="790"/>
    </location>
</feature>
<feature type="compositionally biased region" description="Acidic residues" evidence="1">
    <location>
        <begin position="746"/>
        <end position="756"/>
    </location>
</feature>